<dbReference type="AlphaFoldDB" id="A0A4W2CAZ2"/>
<protein>
    <submittedName>
        <fullName evidence="1">Uncharacterized protein</fullName>
    </submittedName>
</protein>
<sequence length="98" mass="11020">AHCGAGHWPALPVSGHVAELEANLPYRCKVHFSDPSKLHCFQLFRCIQHGASQSELLDPGLAPQVHRKRRDTCLFFETIPHGLLMRFSRSCNELSIEA</sequence>
<dbReference type="Ensembl" id="ENSBIXT00000009774.1">
    <property type="protein sequence ID" value="ENSBIXP00000003474.1"/>
    <property type="gene ID" value="ENSBIXG00000009893.1"/>
</dbReference>
<keyword evidence="2" id="KW-1185">Reference proteome</keyword>
<dbReference type="STRING" id="30522.A0A4W2CAZ2"/>
<evidence type="ECO:0000313" key="1">
    <source>
        <dbReference type="Ensembl" id="ENSBIXP00000003474.1"/>
    </source>
</evidence>
<organism evidence="1 2">
    <name type="scientific">Bos indicus x Bos taurus</name>
    <name type="common">Hybrid cattle</name>
    <dbReference type="NCBI Taxonomy" id="30522"/>
    <lineage>
        <taxon>Eukaryota</taxon>
        <taxon>Metazoa</taxon>
        <taxon>Chordata</taxon>
        <taxon>Craniata</taxon>
        <taxon>Vertebrata</taxon>
        <taxon>Euteleostomi</taxon>
        <taxon>Mammalia</taxon>
        <taxon>Eutheria</taxon>
        <taxon>Laurasiatheria</taxon>
        <taxon>Artiodactyla</taxon>
        <taxon>Ruminantia</taxon>
        <taxon>Pecora</taxon>
        <taxon>Bovidae</taxon>
        <taxon>Bovinae</taxon>
        <taxon>Bos</taxon>
    </lineage>
</organism>
<reference evidence="1" key="2">
    <citation type="submission" date="2025-08" db="UniProtKB">
        <authorList>
            <consortium name="Ensembl"/>
        </authorList>
    </citation>
    <scope>IDENTIFICATION</scope>
</reference>
<proteinExistence type="predicted"/>
<reference evidence="1" key="3">
    <citation type="submission" date="2025-09" db="UniProtKB">
        <authorList>
            <consortium name="Ensembl"/>
        </authorList>
    </citation>
    <scope>IDENTIFICATION</scope>
</reference>
<reference evidence="1 2" key="1">
    <citation type="submission" date="2018-11" db="EMBL/GenBank/DDBJ databases">
        <title>Haplotype-resolved cattle genomes.</title>
        <authorList>
            <person name="Low W.Y."/>
            <person name="Tearle R."/>
            <person name="Bickhart D.M."/>
            <person name="Rosen B.D."/>
            <person name="Koren S."/>
            <person name="Rhie A."/>
            <person name="Hiendleder S."/>
            <person name="Phillippy A.M."/>
            <person name="Smith T.P.L."/>
            <person name="Williams J.L."/>
        </authorList>
    </citation>
    <scope>NUCLEOTIDE SEQUENCE [LARGE SCALE GENOMIC DNA]</scope>
</reference>
<evidence type="ECO:0000313" key="2">
    <source>
        <dbReference type="Proteomes" id="UP000314981"/>
    </source>
</evidence>
<name>A0A4W2CAZ2_BOBOX</name>
<accession>A0A4W2CAZ2</accession>
<dbReference type="Proteomes" id="UP000314981">
    <property type="component" value="Chromosome 19"/>
</dbReference>
<dbReference type="OMA" id="AHCGAGH"/>